<sequence length="301" mass="34412">MKNLNFKGLLKKLFILFIILVLVLPLLTKANPFFSVEYGTVGVVSRFGKIERLASPGLNVKIPLIEKVTFYSTQKIIYETSESPESSPYYNQNKSNSIFNSNMQKYNSDLADYAVDTSTKDGQQVSIRFTLRYSIDPSKILWIAEKIGTQDQLAQRIVQAQARSVSRNVAREFPANELYTGDVFNYQARVAELLNQTFNENGVILDEFLVRQMKFSDQYLQALETKQIELERIKTEEFIAQQEEFKKQQKIIKAEGEAKAQEVLRQTIDPLVLQKMAIEKWNGVLPTYMGGNGDVPLINIK</sequence>
<evidence type="ECO:0000259" key="1">
    <source>
        <dbReference type="SMART" id="SM00244"/>
    </source>
</evidence>
<dbReference type="InterPro" id="IPR001107">
    <property type="entry name" value="Band_7"/>
</dbReference>
<dbReference type="EMBL" id="JAAZNL010000016">
    <property type="protein sequence ID" value="NMB69858.1"/>
    <property type="molecule type" value="Genomic_DNA"/>
</dbReference>
<dbReference type="Proteomes" id="UP000526033">
    <property type="component" value="Unassembled WGS sequence"/>
</dbReference>
<dbReference type="SMART" id="SM00244">
    <property type="entry name" value="PHB"/>
    <property type="match status" value="1"/>
</dbReference>
<gene>
    <name evidence="2" type="ORF">GYA27_01475</name>
</gene>
<dbReference type="AlphaFoldDB" id="A0A7X9DKC5"/>
<accession>A0A7X9DKC5</accession>
<comment type="caution">
    <text evidence="2">The sequence shown here is derived from an EMBL/GenBank/DDBJ whole genome shotgun (WGS) entry which is preliminary data.</text>
</comment>
<dbReference type="PRINTS" id="PR00679">
    <property type="entry name" value="PROHIBITIN"/>
</dbReference>
<reference evidence="2 3" key="1">
    <citation type="journal article" date="2020" name="Biotechnol. Biofuels">
        <title>New insights from the biogas microbiome by comprehensive genome-resolved metagenomics of nearly 1600 species originating from multiple anaerobic digesters.</title>
        <authorList>
            <person name="Campanaro S."/>
            <person name="Treu L."/>
            <person name="Rodriguez-R L.M."/>
            <person name="Kovalovszki A."/>
            <person name="Ziels R.M."/>
            <person name="Maus I."/>
            <person name="Zhu X."/>
            <person name="Kougias P.G."/>
            <person name="Basile A."/>
            <person name="Luo G."/>
            <person name="Schluter A."/>
            <person name="Konstantinidis K.T."/>
            <person name="Angelidaki I."/>
        </authorList>
    </citation>
    <scope>NUCLEOTIDE SEQUENCE [LARGE SCALE GENOMIC DNA]</scope>
    <source>
        <strain evidence="2">AS27yjCOA_165</strain>
    </source>
</reference>
<dbReference type="InterPro" id="IPR036013">
    <property type="entry name" value="Band_7/SPFH_dom_sf"/>
</dbReference>
<feature type="domain" description="Band 7" evidence="1">
    <location>
        <begin position="31"/>
        <end position="227"/>
    </location>
</feature>
<dbReference type="PANTHER" id="PTHR23222:SF0">
    <property type="entry name" value="PROHIBITIN 1"/>
    <property type="match status" value="1"/>
</dbReference>
<dbReference type="CDD" id="cd03401">
    <property type="entry name" value="SPFH_prohibitin"/>
    <property type="match status" value="1"/>
</dbReference>
<protein>
    <submittedName>
        <fullName evidence="2">Prohibitin family protein</fullName>
    </submittedName>
</protein>
<dbReference type="SUPFAM" id="SSF117892">
    <property type="entry name" value="Band 7/SPFH domain"/>
    <property type="match status" value="1"/>
</dbReference>
<proteinExistence type="predicted"/>
<evidence type="ECO:0000313" key="2">
    <source>
        <dbReference type="EMBL" id="NMB69858.1"/>
    </source>
</evidence>
<dbReference type="Gene3D" id="3.30.479.30">
    <property type="entry name" value="Band 7 domain"/>
    <property type="match status" value="1"/>
</dbReference>
<organism evidence="2 3">
    <name type="scientific">candidate division WWE3 bacterium</name>
    <dbReference type="NCBI Taxonomy" id="2053526"/>
    <lineage>
        <taxon>Bacteria</taxon>
        <taxon>Katanobacteria</taxon>
    </lineage>
</organism>
<dbReference type="InterPro" id="IPR000163">
    <property type="entry name" value="Prohibitin"/>
</dbReference>
<dbReference type="PANTHER" id="PTHR23222">
    <property type="entry name" value="PROHIBITIN"/>
    <property type="match status" value="1"/>
</dbReference>
<dbReference type="Pfam" id="PF01145">
    <property type="entry name" value="Band_7"/>
    <property type="match status" value="1"/>
</dbReference>
<name>A0A7X9DKC5_UNCKA</name>
<evidence type="ECO:0000313" key="3">
    <source>
        <dbReference type="Proteomes" id="UP000526033"/>
    </source>
</evidence>
<dbReference type="GO" id="GO:0016020">
    <property type="term" value="C:membrane"/>
    <property type="evidence" value="ECO:0007669"/>
    <property type="project" value="InterPro"/>
</dbReference>